<evidence type="ECO:0000256" key="1">
    <source>
        <dbReference type="ARBA" id="ARBA00007989"/>
    </source>
</evidence>
<dbReference type="InterPro" id="IPR033332">
    <property type="entry name" value="BTG"/>
</dbReference>
<evidence type="ECO:0000313" key="5">
    <source>
        <dbReference type="Proteomes" id="UP000305948"/>
    </source>
</evidence>
<feature type="non-terminal residue" evidence="4">
    <location>
        <position position="319"/>
    </location>
</feature>
<evidence type="ECO:0000256" key="2">
    <source>
        <dbReference type="SAM" id="MobiDB-lite"/>
    </source>
</evidence>
<accession>A0A5C3NMS5</accession>
<dbReference type="PANTHER" id="PTHR22978">
    <property type="entry name" value="B-CELL TRANSLOCATION GENE"/>
    <property type="match status" value="1"/>
</dbReference>
<feature type="region of interest" description="Disordered" evidence="2">
    <location>
        <begin position="222"/>
        <end position="289"/>
    </location>
</feature>
<dbReference type="Pfam" id="PF07742">
    <property type="entry name" value="BTG"/>
    <property type="match status" value="1"/>
</dbReference>
<dbReference type="InterPro" id="IPR002087">
    <property type="entry name" value="Anti_prolifrtn"/>
</dbReference>
<name>A0A5C3NMS5_9AGAM</name>
<dbReference type="STRING" id="5364.A0A5C3NMS5"/>
<feature type="non-terminal residue" evidence="4">
    <location>
        <position position="1"/>
    </location>
</feature>
<feature type="domain" description="Anti-proliferative protein" evidence="3">
    <location>
        <begin position="10"/>
        <end position="118"/>
    </location>
</feature>
<protein>
    <recommendedName>
        <fullName evidence="3">Anti-proliferative protein domain-containing protein</fullName>
    </recommendedName>
</protein>
<dbReference type="GO" id="GO:0005634">
    <property type="term" value="C:nucleus"/>
    <property type="evidence" value="ECO:0007669"/>
    <property type="project" value="TreeGrafter"/>
</dbReference>
<feature type="compositionally biased region" description="Basic and acidic residues" evidence="2">
    <location>
        <begin position="264"/>
        <end position="289"/>
    </location>
</feature>
<reference evidence="4 5" key="1">
    <citation type="journal article" date="2019" name="Nat. Ecol. Evol.">
        <title>Megaphylogeny resolves global patterns of mushroom evolution.</title>
        <authorList>
            <person name="Varga T."/>
            <person name="Krizsan K."/>
            <person name="Foldi C."/>
            <person name="Dima B."/>
            <person name="Sanchez-Garcia M."/>
            <person name="Sanchez-Ramirez S."/>
            <person name="Szollosi G.J."/>
            <person name="Szarkandi J.G."/>
            <person name="Papp V."/>
            <person name="Albert L."/>
            <person name="Andreopoulos W."/>
            <person name="Angelini C."/>
            <person name="Antonin V."/>
            <person name="Barry K.W."/>
            <person name="Bougher N.L."/>
            <person name="Buchanan P."/>
            <person name="Buyck B."/>
            <person name="Bense V."/>
            <person name="Catcheside P."/>
            <person name="Chovatia M."/>
            <person name="Cooper J."/>
            <person name="Damon W."/>
            <person name="Desjardin D."/>
            <person name="Finy P."/>
            <person name="Geml J."/>
            <person name="Haridas S."/>
            <person name="Hughes K."/>
            <person name="Justo A."/>
            <person name="Karasinski D."/>
            <person name="Kautmanova I."/>
            <person name="Kiss B."/>
            <person name="Kocsube S."/>
            <person name="Kotiranta H."/>
            <person name="LaButti K.M."/>
            <person name="Lechner B.E."/>
            <person name="Liimatainen K."/>
            <person name="Lipzen A."/>
            <person name="Lukacs Z."/>
            <person name="Mihaltcheva S."/>
            <person name="Morgado L.N."/>
            <person name="Niskanen T."/>
            <person name="Noordeloos M.E."/>
            <person name="Ohm R.A."/>
            <person name="Ortiz-Santana B."/>
            <person name="Ovrebo C."/>
            <person name="Racz N."/>
            <person name="Riley R."/>
            <person name="Savchenko A."/>
            <person name="Shiryaev A."/>
            <person name="Soop K."/>
            <person name="Spirin V."/>
            <person name="Szebenyi C."/>
            <person name="Tomsovsky M."/>
            <person name="Tulloss R.E."/>
            <person name="Uehling J."/>
            <person name="Grigoriev I.V."/>
            <person name="Vagvolgyi C."/>
            <person name="Papp T."/>
            <person name="Martin F.M."/>
            <person name="Miettinen O."/>
            <person name="Hibbett D.S."/>
            <person name="Nagy L.G."/>
        </authorList>
    </citation>
    <scope>NUCLEOTIDE SEQUENCE [LARGE SCALE GENOMIC DNA]</scope>
    <source>
        <strain evidence="4 5">OMC1185</strain>
    </source>
</reference>
<sequence>SSSMTLPVTVAHVVTYLTHSLIARIPASTILKLQACLETNLTTHFAPTWDPSNPVRGSGRRCLTLSPNSVPPRPIYAACIATGVDWSAWIKALGNVEFDLFVDPGCVSVRFGQWGTSTKLSTVWCDQPQEAARKEQEEAELHSRLRAQATARLTAAINQRREKEESPKTLAQQLLEEDQEEIDDEIFALLADETRAPTWLTPMLDQFPVPAANSKYLCVPPRHDSVSPVSTHSRSSSCSSHSEASGFSFSSASSQSSVSTASTSEDKSTSGEPKTMSRRERARQARVFIDKQKKEVTSYEGGRTTVLTGGVMLGAPAAK</sequence>
<gene>
    <name evidence="4" type="ORF">OE88DRAFT_1612853</name>
</gene>
<dbReference type="Proteomes" id="UP000305948">
    <property type="component" value="Unassembled WGS sequence"/>
</dbReference>
<dbReference type="GO" id="GO:0005737">
    <property type="term" value="C:cytoplasm"/>
    <property type="evidence" value="ECO:0007669"/>
    <property type="project" value="TreeGrafter"/>
</dbReference>
<dbReference type="PANTHER" id="PTHR22978:SF22">
    <property type="entry name" value="BTG FAMILY PROTEIN"/>
    <property type="match status" value="1"/>
</dbReference>
<dbReference type="AlphaFoldDB" id="A0A5C3NMS5"/>
<organism evidence="4 5">
    <name type="scientific">Heliocybe sulcata</name>
    <dbReference type="NCBI Taxonomy" id="5364"/>
    <lineage>
        <taxon>Eukaryota</taxon>
        <taxon>Fungi</taxon>
        <taxon>Dikarya</taxon>
        <taxon>Basidiomycota</taxon>
        <taxon>Agaricomycotina</taxon>
        <taxon>Agaricomycetes</taxon>
        <taxon>Gloeophyllales</taxon>
        <taxon>Gloeophyllaceae</taxon>
        <taxon>Heliocybe</taxon>
    </lineage>
</organism>
<dbReference type="OrthoDB" id="19928at2759"/>
<dbReference type="InterPro" id="IPR036054">
    <property type="entry name" value="BTG-like_sf"/>
</dbReference>
<proteinExistence type="inferred from homology"/>
<comment type="similarity">
    <text evidence="1">Belongs to the BTG family.</text>
</comment>
<dbReference type="EMBL" id="ML213503">
    <property type="protein sequence ID" value="TFK57478.1"/>
    <property type="molecule type" value="Genomic_DNA"/>
</dbReference>
<dbReference type="SUPFAM" id="SSF160696">
    <property type="entry name" value="BTG domain-like"/>
    <property type="match status" value="1"/>
</dbReference>
<keyword evidence="5" id="KW-1185">Reference proteome</keyword>
<evidence type="ECO:0000313" key="4">
    <source>
        <dbReference type="EMBL" id="TFK57478.1"/>
    </source>
</evidence>
<evidence type="ECO:0000259" key="3">
    <source>
        <dbReference type="Pfam" id="PF07742"/>
    </source>
</evidence>
<feature type="compositionally biased region" description="Low complexity" evidence="2">
    <location>
        <begin position="226"/>
        <end position="263"/>
    </location>
</feature>
<dbReference type="Gene3D" id="3.90.640.90">
    <property type="entry name" value="Anti-proliferative protein, N-terminal domain"/>
    <property type="match status" value="1"/>
</dbReference>